<feature type="chain" id="PRO_5031122780" description="DUF3108 domain-containing protein" evidence="1">
    <location>
        <begin position="22"/>
        <end position="218"/>
    </location>
</feature>
<gene>
    <name evidence="2" type="ORF">H5P30_14240</name>
</gene>
<keyword evidence="3" id="KW-1185">Reference proteome</keyword>
<proteinExistence type="predicted"/>
<organism evidence="2 3">
    <name type="scientific">Puniceicoccus vermicola</name>
    <dbReference type="NCBI Taxonomy" id="388746"/>
    <lineage>
        <taxon>Bacteria</taxon>
        <taxon>Pseudomonadati</taxon>
        <taxon>Verrucomicrobiota</taxon>
        <taxon>Opitutia</taxon>
        <taxon>Puniceicoccales</taxon>
        <taxon>Puniceicoccaceae</taxon>
        <taxon>Puniceicoccus</taxon>
    </lineage>
</organism>
<dbReference type="EMBL" id="JACHVA010000107">
    <property type="protein sequence ID" value="MBC2602939.1"/>
    <property type="molecule type" value="Genomic_DNA"/>
</dbReference>
<dbReference type="AlphaFoldDB" id="A0A7X1AZT3"/>
<sequence>MKSFYLILVACAALVQVSAQEQTIEVRSLALSRNDQLPEVFLREDAEFHPISFSHYQPSKPVTVSATSPLPLFKRLPMANEGLPPVVARVPLPKDAEDILLLGWMNGERPRYVALANNLTSASARDWLLINTTNRRVAFRLGKDSKPVLVDSGQTLRYEIDVDLNKGAAALAVAETETDGWQIFYSTYLPVFEGSRTMLLFVQDDEKIRVREITSQVE</sequence>
<evidence type="ECO:0000256" key="1">
    <source>
        <dbReference type="SAM" id="SignalP"/>
    </source>
</evidence>
<name>A0A7X1AZT3_9BACT</name>
<dbReference type="RefSeq" id="WP_185693601.1">
    <property type="nucleotide sequence ID" value="NZ_JACHVA010000107.1"/>
</dbReference>
<feature type="signal peptide" evidence="1">
    <location>
        <begin position="1"/>
        <end position="21"/>
    </location>
</feature>
<keyword evidence="1" id="KW-0732">Signal</keyword>
<accession>A0A7X1AZT3</accession>
<protein>
    <recommendedName>
        <fullName evidence="4">DUF3108 domain-containing protein</fullName>
    </recommendedName>
</protein>
<comment type="caution">
    <text evidence="2">The sequence shown here is derived from an EMBL/GenBank/DDBJ whole genome shotgun (WGS) entry which is preliminary data.</text>
</comment>
<evidence type="ECO:0008006" key="4">
    <source>
        <dbReference type="Google" id="ProtNLM"/>
    </source>
</evidence>
<dbReference type="Proteomes" id="UP000525652">
    <property type="component" value="Unassembled WGS sequence"/>
</dbReference>
<reference evidence="2 3" key="1">
    <citation type="submission" date="2020-07" db="EMBL/GenBank/DDBJ databases">
        <authorList>
            <person name="Feng X."/>
        </authorList>
    </citation>
    <scope>NUCLEOTIDE SEQUENCE [LARGE SCALE GENOMIC DNA]</scope>
    <source>
        <strain evidence="2 3">JCM14086</strain>
    </source>
</reference>
<evidence type="ECO:0000313" key="2">
    <source>
        <dbReference type="EMBL" id="MBC2602939.1"/>
    </source>
</evidence>
<evidence type="ECO:0000313" key="3">
    <source>
        <dbReference type="Proteomes" id="UP000525652"/>
    </source>
</evidence>